<reference evidence="1" key="8">
    <citation type="journal article" date="2005" name="Science">
        <title>Antisense Transcription in the Mammalian Transcriptome.</title>
        <authorList>
            <consortium name="RIKEN Genome Exploration Research Group and Genome Science Group (Genome Network Project Core Group) and the FANTOM Consortium"/>
        </authorList>
    </citation>
    <scope>NUCLEOTIDE SEQUENCE</scope>
    <source>
        <strain evidence="1">C57BL/6J</strain>
        <tissue evidence="1">Cerebellum</tissue>
    </source>
</reference>
<reference evidence="1" key="2">
    <citation type="journal article" date="2000" name="Genome Res.">
        <title>Normalization and subtraction of cap-trapper-selected cDNAs to prepare full-length cDNA libraries for rapid discovery of new genes.</title>
        <authorList>
            <person name="Carninci P."/>
            <person name="Shibata Y."/>
            <person name="Hayatsu N."/>
            <person name="Sugahara Y."/>
            <person name="Shibata K."/>
            <person name="Itoh M."/>
            <person name="Konno H."/>
            <person name="Okazaki Y."/>
            <person name="Muramatsu M."/>
            <person name="Hayashizaki Y."/>
        </authorList>
    </citation>
    <scope>NUCLEOTIDE SEQUENCE</scope>
    <source>
        <strain evidence="1">C57BL/6J</strain>
        <tissue evidence="1">Cerebellum</tissue>
    </source>
</reference>
<reference evidence="1" key="6">
    <citation type="submission" date="2002-04" db="EMBL/GenBank/DDBJ databases">
        <authorList>
            <person name="Adachi J."/>
            <person name="Aizawa K."/>
            <person name="Akimura T."/>
            <person name="Arakawa T."/>
            <person name="Bono H."/>
            <person name="Carninci P."/>
            <person name="Fukuda S."/>
            <person name="Furuno M."/>
            <person name="Hanagaki T."/>
            <person name="Hara A."/>
            <person name="Hashizume W."/>
            <person name="Hayashida K."/>
            <person name="Hayatsu N."/>
            <person name="Hiramoto K."/>
            <person name="Hiraoka T."/>
            <person name="Hirozane T."/>
            <person name="Hori F."/>
            <person name="Imotani K."/>
            <person name="Ishii Y."/>
            <person name="Itoh M."/>
            <person name="Kagawa I."/>
            <person name="Kasukawa T."/>
            <person name="Katoh H."/>
            <person name="Kawai J."/>
            <person name="Kojima Y."/>
            <person name="Kondo S."/>
            <person name="Konno H."/>
            <person name="Kouda M."/>
            <person name="Koya S."/>
            <person name="Kurihara C."/>
            <person name="Matsuyama T."/>
            <person name="Miyazaki A."/>
            <person name="Murata M."/>
            <person name="Nakamura M."/>
            <person name="Nishi K."/>
            <person name="Nomura K."/>
            <person name="Numazaki R."/>
            <person name="Ohno M."/>
            <person name="Ohsato N."/>
            <person name="Okazaki Y."/>
            <person name="Saito R."/>
            <person name="Saitoh H."/>
            <person name="Sakai C."/>
            <person name="Sakai K."/>
            <person name="Sakazume N."/>
            <person name="Sano H."/>
            <person name="Sasaki D."/>
            <person name="Shibata K."/>
            <person name="Shinagawa A."/>
            <person name="Shiraki T."/>
            <person name="Sogabe Y."/>
            <person name="Tagami M."/>
            <person name="Tagawa A."/>
            <person name="Takahashi F."/>
            <person name="Takaku-Akahira S."/>
            <person name="Takeda Y."/>
            <person name="Tanaka T."/>
            <person name="Tomaru A."/>
            <person name="Toya T."/>
            <person name="Yasunishi A."/>
            <person name="Muramatsu M."/>
            <person name="Hayashizaki Y."/>
        </authorList>
    </citation>
    <scope>NUCLEOTIDE SEQUENCE</scope>
    <source>
        <strain evidence="1">C57BL/6J</strain>
        <tissue evidence="1">Cerebellum</tissue>
    </source>
</reference>
<gene>
    <name evidence="2" type="primary">9630041A04Rik</name>
</gene>
<proteinExistence type="evidence at transcript level"/>
<organism evidence="1">
    <name type="scientific">Mus musculus</name>
    <name type="common">Mouse</name>
    <dbReference type="NCBI Taxonomy" id="10090"/>
    <lineage>
        <taxon>Eukaryota</taxon>
        <taxon>Metazoa</taxon>
        <taxon>Chordata</taxon>
        <taxon>Craniata</taxon>
        <taxon>Vertebrata</taxon>
        <taxon>Euteleostomi</taxon>
        <taxon>Mammalia</taxon>
        <taxon>Eutheria</taxon>
        <taxon>Euarchontoglires</taxon>
        <taxon>Glires</taxon>
        <taxon>Rodentia</taxon>
        <taxon>Myomorpha</taxon>
        <taxon>Muroidea</taxon>
        <taxon>Muridae</taxon>
        <taxon>Murinae</taxon>
        <taxon>Mus</taxon>
        <taxon>Mus</taxon>
    </lineage>
</organism>
<evidence type="ECO:0000313" key="1">
    <source>
        <dbReference type="EMBL" id="BAC37620.1"/>
    </source>
</evidence>
<reference evidence="1" key="4">
    <citation type="journal article" date="2001" name="Nature">
        <title>Functional annotation of a full-length mouse cDNA collection.</title>
        <authorList>
            <consortium name="The RIKEN Genome Exploration Research Group Phase II Team and the FANTOM Consortium"/>
        </authorList>
    </citation>
    <scope>NUCLEOTIDE SEQUENCE</scope>
    <source>
        <strain evidence="1">C57BL/6J</strain>
        <tissue evidence="1">Cerebellum</tissue>
    </source>
</reference>
<reference evidence="1" key="1">
    <citation type="journal article" date="1999" name="Methods Enzymol.">
        <title>High-efficiency full-length cDNA cloning.</title>
        <authorList>
            <person name="Carninci P."/>
            <person name="Hayashizaki Y."/>
        </authorList>
    </citation>
    <scope>NUCLEOTIDE SEQUENCE</scope>
    <source>
        <strain evidence="1">C57BL/6J</strain>
        <tissue evidence="1">Cerebellum</tissue>
    </source>
</reference>
<protein>
    <submittedName>
        <fullName evidence="1">Uncharacterized protein</fullName>
    </submittedName>
</protein>
<dbReference type="AGR" id="MGI:3045242"/>
<reference evidence="1" key="5">
    <citation type="journal article" date="2002" name="Nature">
        <title>Analysis of the mouse transcriptome based on functional annotation of 60,770 full-length cDNAs.</title>
        <authorList>
            <consortium name="The FANTOM Consortium and the RIKEN Genome Exploration Research Group Phase I and II Team"/>
        </authorList>
    </citation>
    <scope>NUCLEOTIDE SEQUENCE</scope>
    <source>
        <strain evidence="1">C57BL/6J</strain>
        <tissue evidence="1">Cerebellum</tissue>
    </source>
</reference>
<dbReference type="MGI" id="MGI:3045242">
    <property type="gene designation" value="9630041A04Rik"/>
</dbReference>
<accession>Q8C574</accession>
<dbReference type="EMBL" id="AK079355">
    <property type="protein sequence ID" value="BAC37620.1"/>
    <property type="molecule type" value="mRNA"/>
</dbReference>
<name>Q8C574_MOUSE</name>
<reference evidence="1" key="3">
    <citation type="journal article" date="2000" name="Genome Res.">
        <title>RIKEN integrated sequence analysis (RISA) system--384-format sequencing pipeline with 384 multicapillary sequencer.</title>
        <authorList>
            <person name="Shibata K."/>
            <person name="Itoh M."/>
            <person name="Aizawa K."/>
            <person name="Nagaoka S."/>
            <person name="Sasaki N."/>
            <person name="Carninci P."/>
            <person name="Konno H."/>
            <person name="Akiyama J."/>
            <person name="Nishi K."/>
            <person name="Kitsunai T."/>
            <person name="Tashiro H."/>
            <person name="Itoh M."/>
            <person name="Sumi N."/>
            <person name="Ishii Y."/>
            <person name="Nakamura S."/>
            <person name="Hazama M."/>
            <person name="Nishine T."/>
            <person name="Harada A."/>
            <person name="Yamamoto R."/>
            <person name="Matsumoto H."/>
            <person name="Sakaguchi S."/>
            <person name="Ikegami T."/>
            <person name="Kashiwagi K."/>
            <person name="Fujiwake S."/>
            <person name="Inoue K."/>
            <person name="Togawa Y."/>
            <person name="Izawa M."/>
            <person name="Ohara E."/>
            <person name="Watahiki M."/>
            <person name="Yoneda Y."/>
            <person name="Ishikawa T."/>
            <person name="Ozawa K."/>
            <person name="Tanaka T."/>
            <person name="Matsuura S."/>
            <person name="Kawai J."/>
            <person name="Okazaki Y."/>
            <person name="Muramatsu M."/>
            <person name="Inoue Y."/>
            <person name="Kira A."/>
            <person name="Hayashizaki Y."/>
        </authorList>
    </citation>
    <scope>NUCLEOTIDE SEQUENCE</scope>
    <source>
        <strain evidence="1">C57BL/6J</strain>
        <tissue evidence="1">Cerebellum</tissue>
    </source>
</reference>
<evidence type="ECO:0000313" key="2">
    <source>
        <dbReference type="MGI" id="MGI:3045242"/>
    </source>
</evidence>
<sequence>MLASQPRGPGFDSQKQYKEGQICWPALVIPMLDKGICLGLMVSQPKLLGGLVANNRPHLKTVWTTPELRKSIRLEDADQPHEGTEQEVDDIAAGKGIHKPDKTQNLSSFACPLPSRLLNNQWKRLLLAAELQLALCNKKVLPRMPGNCRKNGLSTFGKSSSGPAAAFLLEAKLLLETLQFIPLLRTMMQEMEKEKDSEHLVGCWDR</sequence>
<dbReference type="AlphaFoldDB" id="Q8C574"/>
<reference evidence="1" key="7">
    <citation type="journal article" date="2005" name="Science">
        <title>The Transcriptional Landscape of the Mammalian Genome.</title>
        <authorList>
            <consortium name="The FANTOM Consortium"/>
            <consortium name="Riken Genome Exploration Research Group and Genome Science Group (Genome Network Project Core Group)"/>
        </authorList>
    </citation>
    <scope>NUCLEOTIDE SEQUENCE</scope>
    <source>
        <strain evidence="1">C57BL/6J</strain>
        <tissue evidence="1">Cerebellum</tissue>
    </source>
</reference>